<dbReference type="InterPro" id="IPR050472">
    <property type="entry name" value="Anth_synth/Amidotransfase"/>
</dbReference>
<dbReference type="GO" id="GO:0004088">
    <property type="term" value="F:carbamoyl-phosphate synthase (glutamine-hydrolyzing) activity"/>
    <property type="evidence" value="ECO:0007669"/>
    <property type="project" value="UniProtKB-UniRule"/>
</dbReference>
<keyword evidence="4 8" id="KW-0547">Nucleotide-binding</keyword>
<dbReference type="Pfam" id="PF00988">
    <property type="entry name" value="CPSase_sm_chain"/>
    <property type="match status" value="1"/>
</dbReference>
<feature type="binding site" evidence="8">
    <location>
        <position position="251"/>
    </location>
    <ligand>
        <name>L-glutamine</name>
        <dbReference type="ChEBI" id="CHEBI:58359"/>
    </ligand>
</feature>
<organism evidence="10 11">
    <name type="scientific">Porphyromonas endodontalis (strain ATCC 35406 / DSM 24491 / JCM 8526 / CCUG 16442 / BCRC 14492 / NCTC 13058 / HG 370)</name>
    <name type="common">Bacteroides endodontalis</name>
    <dbReference type="NCBI Taxonomy" id="553175"/>
    <lineage>
        <taxon>Bacteria</taxon>
        <taxon>Pseudomonadati</taxon>
        <taxon>Bacteroidota</taxon>
        <taxon>Bacteroidia</taxon>
        <taxon>Bacteroidales</taxon>
        <taxon>Porphyromonadaceae</taxon>
        <taxon>Porphyromonas</taxon>
    </lineage>
</organism>
<dbReference type="PRINTS" id="PR00096">
    <property type="entry name" value="GATASE"/>
</dbReference>
<feature type="binding site" evidence="8">
    <location>
        <position position="224"/>
    </location>
    <ligand>
        <name>L-glutamine</name>
        <dbReference type="ChEBI" id="CHEBI:58359"/>
    </ligand>
</feature>
<comment type="caution">
    <text evidence="10">The sequence shown here is derived from an EMBL/GenBank/DDBJ whole genome shotgun (WGS) entry which is preliminary data.</text>
</comment>
<evidence type="ECO:0000313" key="10">
    <source>
        <dbReference type="EMBL" id="EEN82415.1"/>
    </source>
</evidence>
<dbReference type="Gene3D" id="3.40.50.880">
    <property type="match status" value="1"/>
</dbReference>
<protein>
    <recommendedName>
        <fullName evidence="8">Carbamoyl phosphate synthase small chain</fullName>
        <ecNumber evidence="8">6.3.5.5</ecNumber>
    </recommendedName>
    <alternativeName>
        <fullName evidence="8">Carbamoyl phosphate synthetase glutamine chain</fullName>
    </alternativeName>
</protein>
<dbReference type="PANTHER" id="PTHR43418:SF7">
    <property type="entry name" value="CARBAMOYL-PHOSPHATE SYNTHASE SMALL CHAIN"/>
    <property type="match status" value="1"/>
</dbReference>
<dbReference type="RefSeq" id="WP_004334235.1">
    <property type="nucleotide sequence ID" value="NZ_ACNN01000026.1"/>
</dbReference>
<feature type="binding site" evidence="8">
    <location>
        <position position="295"/>
    </location>
    <ligand>
        <name>L-glutamine</name>
        <dbReference type="ChEBI" id="CHEBI:58359"/>
    </ligand>
</feature>
<evidence type="ECO:0000256" key="2">
    <source>
        <dbReference type="ARBA" id="ARBA00007800"/>
    </source>
</evidence>
<comment type="catalytic activity">
    <reaction evidence="7 8">
        <text>hydrogencarbonate + L-glutamine + 2 ATP + H2O = carbamoyl phosphate + L-glutamate + 2 ADP + phosphate + 2 H(+)</text>
        <dbReference type="Rhea" id="RHEA:18633"/>
        <dbReference type="ChEBI" id="CHEBI:15377"/>
        <dbReference type="ChEBI" id="CHEBI:15378"/>
        <dbReference type="ChEBI" id="CHEBI:17544"/>
        <dbReference type="ChEBI" id="CHEBI:29985"/>
        <dbReference type="ChEBI" id="CHEBI:30616"/>
        <dbReference type="ChEBI" id="CHEBI:43474"/>
        <dbReference type="ChEBI" id="CHEBI:58228"/>
        <dbReference type="ChEBI" id="CHEBI:58359"/>
        <dbReference type="ChEBI" id="CHEBI:456216"/>
        <dbReference type="EC" id="6.3.5.5"/>
    </reaction>
</comment>
<evidence type="ECO:0000259" key="9">
    <source>
        <dbReference type="SMART" id="SM01097"/>
    </source>
</evidence>
<dbReference type="InterPro" id="IPR036480">
    <property type="entry name" value="CarbP_synth_ssu_N_sf"/>
</dbReference>
<comment type="function">
    <text evidence="8">Small subunit of the glutamine-dependent carbamoyl phosphate synthetase (CPSase). CPSase catalyzes the formation of carbamoyl phosphate from the ammonia moiety of glutamine, carbonate, and phosphate donated by ATP, constituting the first step of 2 biosynthetic pathways, one leading to arginine and/or urea and the other to pyrimidine nucleotides. The small subunit (glutamine amidotransferase) binds and cleaves glutamine to supply the large subunit with the substrate ammonia.</text>
</comment>
<evidence type="ECO:0000256" key="3">
    <source>
        <dbReference type="ARBA" id="ARBA00022598"/>
    </source>
</evidence>
<dbReference type="GO" id="GO:0006526">
    <property type="term" value="P:L-arginine biosynthetic process"/>
    <property type="evidence" value="ECO:0007669"/>
    <property type="project" value="UniProtKB-UniRule"/>
</dbReference>
<evidence type="ECO:0000256" key="4">
    <source>
        <dbReference type="ARBA" id="ARBA00022741"/>
    </source>
</evidence>
<dbReference type="HAMAP" id="MF_01209">
    <property type="entry name" value="CPSase_S_chain"/>
    <property type="match status" value="1"/>
</dbReference>
<keyword evidence="6 8" id="KW-0315">Glutamine amidotransferase</keyword>
<proteinExistence type="inferred from homology"/>
<dbReference type="InterPro" id="IPR035686">
    <property type="entry name" value="CPSase_GATase1"/>
</dbReference>
<dbReference type="UniPathway" id="UPA00070">
    <property type="reaction ID" value="UER00115"/>
</dbReference>
<evidence type="ECO:0000256" key="6">
    <source>
        <dbReference type="ARBA" id="ARBA00022962"/>
    </source>
</evidence>
<evidence type="ECO:0000256" key="8">
    <source>
        <dbReference type="HAMAP-Rule" id="MF_01209"/>
    </source>
</evidence>
<keyword evidence="5 8" id="KW-0067">ATP-binding</keyword>
<dbReference type="AlphaFoldDB" id="C3JBW6"/>
<feature type="binding site" evidence="8">
    <location>
        <position position="222"/>
    </location>
    <ligand>
        <name>L-glutamine</name>
        <dbReference type="ChEBI" id="CHEBI:58359"/>
    </ligand>
</feature>
<feature type="region of interest" description="CPSase" evidence="8">
    <location>
        <begin position="1"/>
        <end position="176"/>
    </location>
</feature>
<dbReference type="GO" id="GO:0006207">
    <property type="term" value="P:'de novo' pyrimidine nucleobase biosynthetic process"/>
    <property type="evidence" value="ECO:0007669"/>
    <property type="project" value="InterPro"/>
</dbReference>
<accession>C3JBW6</accession>
<dbReference type="GO" id="GO:0004359">
    <property type="term" value="F:glutaminase activity"/>
    <property type="evidence" value="ECO:0007669"/>
    <property type="project" value="RHEA"/>
</dbReference>
<dbReference type="PANTHER" id="PTHR43418">
    <property type="entry name" value="MULTIFUNCTIONAL TRYPTOPHAN BIOSYNTHESIS PROTEIN-RELATED"/>
    <property type="match status" value="1"/>
</dbReference>
<keyword evidence="3 8" id="KW-0436">Ligase</keyword>
<dbReference type="UniPathway" id="UPA00068">
    <property type="reaction ID" value="UER00171"/>
</dbReference>
<reference evidence="10 11" key="1">
    <citation type="submission" date="2009-04" db="EMBL/GenBank/DDBJ databases">
        <authorList>
            <person name="Sebastian Y."/>
            <person name="Madupu R."/>
            <person name="Durkin A.S."/>
            <person name="Torralba M."/>
            <person name="Methe B."/>
            <person name="Sutton G.G."/>
            <person name="Strausberg R.L."/>
            <person name="Nelson K.E."/>
        </authorList>
    </citation>
    <scope>NUCLEOTIDE SEQUENCE [LARGE SCALE GENOMIC DNA]</scope>
    <source>
        <strain evidence="11">ATCC 35406 / BCRC 14492 / JCM 8526 / NCTC 13058 / HG 370</strain>
    </source>
</reference>
<comment type="caution">
    <text evidence="8">Lacks conserved residue(s) required for the propagation of feature annotation.</text>
</comment>
<keyword evidence="8" id="KW-0665">Pyrimidine biosynthesis</keyword>
<dbReference type="Gene3D" id="3.50.30.20">
    <property type="entry name" value="Carbamoyl-phosphate synthase small subunit, N-terminal domain"/>
    <property type="match status" value="1"/>
</dbReference>
<dbReference type="eggNOG" id="COG0505">
    <property type="taxonomic scope" value="Bacteria"/>
</dbReference>
<comment type="catalytic activity">
    <reaction evidence="8">
        <text>L-glutamine + H2O = L-glutamate + NH4(+)</text>
        <dbReference type="Rhea" id="RHEA:15889"/>
        <dbReference type="ChEBI" id="CHEBI:15377"/>
        <dbReference type="ChEBI" id="CHEBI:28938"/>
        <dbReference type="ChEBI" id="CHEBI:29985"/>
        <dbReference type="ChEBI" id="CHEBI:58359"/>
    </reaction>
</comment>
<evidence type="ECO:0000256" key="5">
    <source>
        <dbReference type="ARBA" id="ARBA00022840"/>
    </source>
</evidence>
<feature type="domain" description="Carbamoyl-phosphate synthase small subunit N-terminal" evidence="9">
    <location>
        <begin position="2"/>
        <end position="141"/>
    </location>
</feature>
<feature type="active site" evidence="8">
    <location>
        <position position="336"/>
    </location>
</feature>
<keyword evidence="11" id="KW-1185">Reference proteome</keyword>
<dbReference type="EMBL" id="ACNN01000026">
    <property type="protein sequence ID" value="EEN82415.1"/>
    <property type="molecule type" value="Genomic_DNA"/>
</dbReference>
<dbReference type="STRING" id="553175.POREN0001_1852"/>
<dbReference type="GO" id="GO:0005524">
    <property type="term" value="F:ATP binding"/>
    <property type="evidence" value="ECO:0007669"/>
    <property type="project" value="UniProtKB-UniRule"/>
</dbReference>
<dbReference type="PRINTS" id="PR00099">
    <property type="entry name" value="CPSGATASE"/>
</dbReference>
<evidence type="ECO:0000256" key="1">
    <source>
        <dbReference type="ARBA" id="ARBA00005077"/>
    </source>
</evidence>
<dbReference type="CDD" id="cd01744">
    <property type="entry name" value="GATase1_CPSase"/>
    <property type="match status" value="1"/>
</dbReference>
<comment type="similarity">
    <text evidence="2 8">Belongs to the CarA family.</text>
</comment>
<dbReference type="Proteomes" id="UP000004295">
    <property type="component" value="Unassembled WGS sequence"/>
</dbReference>
<dbReference type="PROSITE" id="PS51273">
    <property type="entry name" value="GATASE_TYPE_1"/>
    <property type="match status" value="1"/>
</dbReference>
<feature type="binding site" evidence="8">
    <location>
        <position position="254"/>
    </location>
    <ligand>
        <name>L-glutamine</name>
        <dbReference type="ChEBI" id="CHEBI:58359"/>
    </ligand>
</feature>
<dbReference type="GO" id="GO:0006541">
    <property type="term" value="P:glutamine metabolic process"/>
    <property type="evidence" value="ECO:0007669"/>
    <property type="project" value="InterPro"/>
</dbReference>
<dbReference type="GeneID" id="93365959"/>
<feature type="binding site" evidence="8">
    <location>
        <position position="292"/>
    </location>
    <ligand>
        <name>L-glutamine</name>
        <dbReference type="ChEBI" id="CHEBI:58359"/>
    </ligand>
</feature>
<dbReference type="InterPro" id="IPR006274">
    <property type="entry name" value="CarbamoylP_synth_ssu"/>
</dbReference>
<dbReference type="GO" id="GO:0044205">
    <property type="term" value="P:'de novo' UMP biosynthetic process"/>
    <property type="evidence" value="ECO:0007669"/>
    <property type="project" value="UniProtKB-UniRule"/>
</dbReference>
<dbReference type="SMART" id="SM01097">
    <property type="entry name" value="CPSase_sm_chain"/>
    <property type="match status" value="1"/>
</dbReference>
<keyword evidence="8" id="KW-0055">Arginine biosynthesis</keyword>
<keyword evidence="8" id="KW-0028">Amino-acid biosynthesis</keyword>
<name>C3JBW6_POREA</name>
<dbReference type="InterPro" id="IPR017926">
    <property type="entry name" value="GATASE"/>
</dbReference>
<dbReference type="EC" id="6.3.5.5" evidence="8"/>
<dbReference type="NCBIfam" id="NF009475">
    <property type="entry name" value="PRK12838.1"/>
    <property type="match status" value="1"/>
</dbReference>
<evidence type="ECO:0000256" key="7">
    <source>
        <dbReference type="ARBA" id="ARBA00048816"/>
    </source>
</evidence>
<comment type="subunit">
    <text evidence="8">Composed of two chains; the small (or glutamine) chain promotes the hydrolysis of glutamine to ammonia, which is used by the large (or ammonia) chain to synthesize carbamoyl phosphate. Tetramer of heterodimers (alpha,beta)4.</text>
</comment>
<comment type="pathway">
    <text evidence="1 8">Amino-acid biosynthesis; L-arginine biosynthesis; carbamoyl phosphate from bicarbonate: step 1/1.</text>
</comment>
<dbReference type="SUPFAM" id="SSF52021">
    <property type="entry name" value="Carbamoyl phosphate synthetase, small subunit N-terminal domain"/>
    <property type="match status" value="1"/>
</dbReference>
<gene>
    <name evidence="8 10" type="primary">carA</name>
    <name evidence="10" type="ORF">POREN0001_1852</name>
</gene>
<sequence>MKKATLTLQDGTSFEGYSFGAEKNIVGEVVFNTAMNGYPESLTDPSYMGQIMVMTYPMVGNYGIPSSEVSPEGISRYLESEHIYMQAILVADYSTEYSHWNAASSLADRLKEEGTVGLTNIDTRALTKHLREHGSQKGTITIEAVDTPIEDAQWEERNLVAEASTREVVRYGQGSKTVVLIDCGVKHNIIRQLLREDVTVVRVPWDYDFTTLSYDGVFISNGPGNPEMCVKTVENLRRVIAGDKPIYGICMGNQLLSLAAGAKIYKLKYGHRSHNQPVRMVGTNNCFITSQNHSFAVDGSTLGADWEEWFVNLNDGSNEGIKHKTKPIRSVQFHPEAFGGPKDTLFIFDEFLSLL</sequence>
<dbReference type="InterPro" id="IPR029062">
    <property type="entry name" value="Class_I_gatase-like"/>
</dbReference>
<dbReference type="NCBIfam" id="TIGR01368">
    <property type="entry name" value="CPSaseIIsmall"/>
    <property type="match status" value="1"/>
</dbReference>
<comment type="pathway">
    <text evidence="8">Pyrimidine metabolism; UMP biosynthesis via de novo pathway; (S)-dihydroorotate from bicarbonate: step 1/3.</text>
</comment>
<dbReference type="PRINTS" id="PR00097">
    <property type="entry name" value="ANTSNTHASEII"/>
</dbReference>
<dbReference type="SUPFAM" id="SSF52317">
    <property type="entry name" value="Class I glutamine amidotransferase-like"/>
    <property type="match status" value="1"/>
</dbReference>
<feature type="active site" description="Nucleophile" evidence="8">
    <location>
        <position position="250"/>
    </location>
</feature>
<dbReference type="Pfam" id="PF00117">
    <property type="entry name" value="GATase"/>
    <property type="match status" value="1"/>
</dbReference>
<evidence type="ECO:0000313" key="11">
    <source>
        <dbReference type="Proteomes" id="UP000004295"/>
    </source>
</evidence>
<feature type="binding site" evidence="8">
    <location>
        <position position="46"/>
    </location>
    <ligand>
        <name>L-glutamine</name>
        <dbReference type="ChEBI" id="CHEBI:58359"/>
    </ligand>
</feature>
<feature type="active site" evidence="8">
    <location>
        <position position="334"/>
    </location>
</feature>
<dbReference type="InterPro" id="IPR002474">
    <property type="entry name" value="CarbamoylP_synth_ssu_N"/>
</dbReference>